<evidence type="ECO:0000313" key="2">
    <source>
        <dbReference type="Proteomes" id="UP001187192"/>
    </source>
</evidence>
<evidence type="ECO:0000313" key="1">
    <source>
        <dbReference type="EMBL" id="GMN59679.1"/>
    </source>
</evidence>
<sequence>MRFDSSYCLPAINRASVDYSYRLSNWGWRRRVFDLLHDSPFLGFATKSVCFSALLLLRRISGRVLWQLLWPSDKVLAL</sequence>
<proteinExistence type="predicted"/>
<reference evidence="1" key="1">
    <citation type="submission" date="2023-07" db="EMBL/GenBank/DDBJ databases">
        <title>draft genome sequence of fig (Ficus carica).</title>
        <authorList>
            <person name="Takahashi T."/>
            <person name="Nishimura K."/>
        </authorList>
    </citation>
    <scope>NUCLEOTIDE SEQUENCE</scope>
</reference>
<protein>
    <submittedName>
        <fullName evidence="1">Uncharacterized protein</fullName>
    </submittedName>
</protein>
<accession>A0AA88DQI8</accession>
<dbReference type="Proteomes" id="UP001187192">
    <property type="component" value="Unassembled WGS sequence"/>
</dbReference>
<keyword evidence="2" id="KW-1185">Reference proteome</keyword>
<organism evidence="1 2">
    <name type="scientific">Ficus carica</name>
    <name type="common">Common fig</name>
    <dbReference type="NCBI Taxonomy" id="3494"/>
    <lineage>
        <taxon>Eukaryota</taxon>
        <taxon>Viridiplantae</taxon>
        <taxon>Streptophyta</taxon>
        <taxon>Embryophyta</taxon>
        <taxon>Tracheophyta</taxon>
        <taxon>Spermatophyta</taxon>
        <taxon>Magnoliopsida</taxon>
        <taxon>eudicotyledons</taxon>
        <taxon>Gunneridae</taxon>
        <taxon>Pentapetalae</taxon>
        <taxon>rosids</taxon>
        <taxon>fabids</taxon>
        <taxon>Rosales</taxon>
        <taxon>Moraceae</taxon>
        <taxon>Ficeae</taxon>
        <taxon>Ficus</taxon>
    </lineage>
</organism>
<name>A0AA88DQI8_FICCA</name>
<dbReference type="EMBL" id="BTGU01000090">
    <property type="protein sequence ID" value="GMN59679.1"/>
    <property type="molecule type" value="Genomic_DNA"/>
</dbReference>
<gene>
    <name evidence="1" type="ORF">TIFTF001_028765</name>
</gene>
<dbReference type="AlphaFoldDB" id="A0AA88DQI8"/>
<comment type="caution">
    <text evidence="1">The sequence shown here is derived from an EMBL/GenBank/DDBJ whole genome shotgun (WGS) entry which is preliminary data.</text>
</comment>